<comment type="caution">
    <text evidence="3">The sequence shown here is derived from an EMBL/GenBank/DDBJ whole genome shotgun (WGS) entry which is preliminary data.</text>
</comment>
<accession>A0ABR3LB57</accession>
<dbReference type="EMBL" id="JAYMGO010000024">
    <property type="protein sequence ID" value="KAL1248919.1"/>
    <property type="molecule type" value="Genomic_DNA"/>
</dbReference>
<dbReference type="Pfam" id="PF18111">
    <property type="entry name" value="RPGR1_C"/>
    <property type="match status" value="1"/>
</dbReference>
<reference evidence="3 4" key="1">
    <citation type="submission" date="2023-09" db="EMBL/GenBank/DDBJ databases">
        <authorList>
            <person name="Wang M."/>
        </authorList>
    </citation>
    <scope>NUCLEOTIDE SEQUENCE [LARGE SCALE GENOMIC DNA]</scope>
    <source>
        <strain evidence="3">GT-2023</strain>
        <tissue evidence="3">Liver</tissue>
    </source>
</reference>
<evidence type="ECO:0000259" key="2">
    <source>
        <dbReference type="Pfam" id="PF18111"/>
    </source>
</evidence>
<feature type="region of interest" description="Disordered" evidence="1">
    <location>
        <begin position="82"/>
        <end position="115"/>
    </location>
</feature>
<dbReference type="Proteomes" id="UP001558613">
    <property type="component" value="Unassembled WGS sequence"/>
</dbReference>
<evidence type="ECO:0000256" key="1">
    <source>
        <dbReference type="SAM" id="MobiDB-lite"/>
    </source>
</evidence>
<keyword evidence="4" id="KW-1185">Reference proteome</keyword>
<dbReference type="PANTHER" id="PTHR14240">
    <property type="entry name" value="RETINITIS PIGMENTOSA GTPASE REGULATOR-INTERACTING PROTEIN"/>
    <property type="match status" value="1"/>
</dbReference>
<gene>
    <name evidence="3" type="ORF">QQF64_022237</name>
</gene>
<name>A0ABR3LB57_9TELE</name>
<protein>
    <recommendedName>
        <fullName evidence="2">RPGRIP1 C-terminal domain-containing protein</fullName>
    </recommendedName>
</protein>
<feature type="domain" description="RPGRIP1 C-terminal" evidence="2">
    <location>
        <begin position="1"/>
        <end position="83"/>
    </location>
</feature>
<organism evidence="3 4">
    <name type="scientific">Cirrhinus molitorella</name>
    <name type="common">mud carp</name>
    <dbReference type="NCBI Taxonomy" id="172907"/>
    <lineage>
        <taxon>Eukaryota</taxon>
        <taxon>Metazoa</taxon>
        <taxon>Chordata</taxon>
        <taxon>Craniata</taxon>
        <taxon>Vertebrata</taxon>
        <taxon>Euteleostomi</taxon>
        <taxon>Actinopterygii</taxon>
        <taxon>Neopterygii</taxon>
        <taxon>Teleostei</taxon>
        <taxon>Ostariophysi</taxon>
        <taxon>Cypriniformes</taxon>
        <taxon>Cyprinidae</taxon>
        <taxon>Labeoninae</taxon>
        <taxon>Labeonini</taxon>
        <taxon>Cirrhinus</taxon>
    </lineage>
</organism>
<dbReference type="PANTHER" id="PTHR14240:SF1">
    <property type="entry name" value="PROTEIN FANTOM-RELATED"/>
    <property type="match status" value="1"/>
</dbReference>
<evidence type="ECO:0000313" key="4">
    <source>
        <dbReference type="Proteomes" id="UP001558613"/>
    </source>
</evidence>
<evidence type="ECO:0000313" key="3">
    <source>
        <dbReference type="EMBL" id="KAL1248919.1"/>
    </source>
</evidence>
<dbReference type="InterPro" id="IPR031139">
    <property type="entry name" value="RPGRIP1_fam"/>
</dbReference>
<dbReference type="InterPro" id="IPR035892">
    <property type="entry name" value="C2_domain_sf"/>
</dbReference>
<dbReference type="InterPro" id="IPR041091">
    <property type="entry name" value="RPGRIP1_C"/>
</dbReference>
<sequence>MLEGTDPNQGRLKFTVVSEPMNEQEECEDVGYAYLDLRELLLTGNDVIEEQIDVVSADEEQDVVGKLKVSVEAAQALTGIYQEYHQTGKRDRRQPRNSTEDEEEEEERVIQKNNELHVLDFEVDEDSDFY</sequence>
<proteinExistence type="predicted"/>
<dbReference type="Gene3D" id="2.60.40.150">
    <property type="entry name" value="C2 domain"/>
    <property type="match status" value="1"/>
</dbReference>